<dbReference type="Proteomes" id="UP000053789">
    <property type="component" value="Unassembled WGS sequence"/>
</dbReference>
<dbReference type="AlphaFoldDB" id="A0A0D2HD20"/>
<protein>
    <recommendedName>
        <fullName evidence="1">Tautomerase cis-CaaD-like domain-containing protein</fullName>
    </recommendedName>
</protein>
<reference evidence="2" key="1">
    <citation type="submission" date="2015-01" db="EMBL/GenBank/DDBJ databases">
        <title>The Genome Sequence of Cladophialophora bantiana CBS 173.52.</title>
        <authorList>
            <consortium name="The Broad Institute Genomics Platform"/>
            <person name="Cuomo C."/>
            <person name="de Hoog S."/>
            <person name="Gorbushina A."/>
            <person name="Stielow B."/>
            <person name="Teixiera M."/>
            <person name="Abouelleil A."/>
            <person name="Chapman S.B."/>
            <person name="Priest M."/>
            <person name="Young S.K."/>
            <person name="Wortman J."/>
            <person name="Nusbaum C."/>
            <person name="Birren B."/>
        </authorList>
    </citation>
    <scope>NUCLEOTIDE SEQUENCE [LARGE SCALE GENOMIC DNA]</scope>
    <source>
        <strain evidence="2">CBS 173.52</strain>
    </source>
</reference>
<name>A0A0D2HD20_CLAB1</name>
<dbReference type="Pfam" id="PF14832">
    <property type="entry name" value="Tautomerase_3"/>
    <property type="match status" value="1"/>
</dbReference>
<evidence type="ECO:0000313" key="2">
    <source>
        <dbReference type="EMBL" id="KIW91203.1"/>
    </source>
</evidence>
<organism evidence="2 3">
    <name type="scientific">Cladophialophora bantiana (strain ATCC 10958 / CBS 173.52 / CDC B-1940 / NIH 8579)</name>
    <name type="common">Xylohypha bantiana</name>
    <dbReference type="NCBI Taxonomy" id="1442370"/>
    <lineage>
        <taxon>Eukaryota</taxon>
        <taxon>Fungi</taxon>
        <taxon>Dikarya</taxon>
        <taxon>Ascomycota</taxon>
        <taxon>Pezizomycotina</taxon>
        <taxon>Eurotiomycetes</taxon>
        <taxon>Chaetothyriomycetidae</taxon>
        <taxon>Chaetothyriales</taxon>
        <taxon>Herpotrichiellaceae</taxon>
        <taxon>Cladophialophora</taxon>
    </lineage>
</organism>
<dbReference type="Gene3D" id="3.30.429.10">
    <property type="entry name" value="Macrophage Migration Inhibitory Factor"/>
    <property type="match status" value="1"/>
</dbReference>
<evidence type="ECO:0000259" key="1">
    <source>
        <dbReference type="Pfam" id="PF14832"/>
    </source>
</evidence>
<dbReference type="HOGENOM" id="CLU_088298_0_0_1"/>
<dbReference type="RefSeq" id="XP_016617872.1">
    <property type="nucleotide sequence ID" value="XM_016765827.1"/>
</dbReference>
<gene>
    <name evidence="2" type="ORF">Z519_08099</name>
</gene>
<dbReference type="EMBL" id="KN846991">
    <property type="protein sequence ID" value="KIW91203.1"/>
    <property type="molecule type" value="Genomic_DNA"/>
</dbReference>
<sequence>MPIYRIQHSYPLTQYQKSLLAHKITVLHSTEFLTPSLFVNVHYVPGEPVSDFFLAGKPYNRGLTSPNRIMGTVRTGPKRTKERFDAFAKQLEAAWYEVVNGPKEEGQANGRGSVNGHGGEVSKEERLARKLHIVGFTPVIGGLENGVLLPSADNEATWLKDNMAFFKEQAELYDDEPFQNLLQELKERPDLRKLVE</sequence>
<dbReference type="InterPro" id="IPR028116">
    <property type="entry name" value="Cis-CaaD-like"/>
</dbReference>
<accession>A0A0D2HD20</accession>
<keyword evidence="3" id="KW-1185">Reference proteome</keyword>
<dbReference type="VEuPathDB" id="FungiDB:Z519_08099"/>
<evidence type="ECO:0000313" key="3">
    <source>
        <dbReference type="Proteomes" id="UP000053789"/>
    </source>
</evidence>
<dbReference type="OrthoDB" id="9981319at2759"/>
<dbReference type="GeneID" id="27701027"/>
<dbReference type="InterPro" id="IPR014347">
    <property type="entry name" value="Tautomerase/MIF_sf"/>
</dbReference>
<proteinExistence type="predicted"/>
<feature type="domain" description="Tautomerase cis-CaaD-like" evidence="1">
    <location>
        <begin position="1"/>
        <end position="100"/>
    </location>
</feature>